<keyword evidence="2" id="KW-1185">Reference proteome</keyword>
<evidence type="ECO:0008006" key="3">
    <source>
        <dbReference type="Google" id="ProtNLM"/>
    </source>
</evidence>
<gene>
    <name evidence="1" type="ORF">ACFS5N_13770</name>
</gene>
<dbReference type="EMBL" id="JBHUPD010000002">
    <property type="protein sequence ID" value="MFD2873548.1"/>
    <property type="molecule type" value="Genomic_DNA"/>
</dbReference>
<organism evidence="1 2">
    <name type="scientific">Mucilaginibacter ximonensis</name>
    <dbReference type="NCBI Taxonomy" id="538021"/>
    <lineage>
        <taxon>Bacteria</taxon>
        <taxon>Pseudomonadati</taxon>
        <taxon>Bacteroidota</taxon>
        <taxon>Sphingobacteriia</taxon>
        <taxon>Sphingobacteriales</taxon>
        <taxon>Sphingobacteriaceae</taxon>
        <taxon>Mucilaginibacter</taxon>
    </lineage>
</organism>
<dbReference type="Proteomes" id="UP001597557">
    <property type="component" value="Unassembled WGS sequence"/>
</dbReference>
<protein>
    <recommendedName>
        <fullName evidence="3">Nitrite reductase/ring-hydroxylating ferredoxin subunit</fullName>
    </recommendedName>
</protein>
<sequence>MVKRLGIMVFIIALNCLSCGKASDYVPNVSVNFQMALTDPRLNALHNTGGAVIINGYGVAGLIIYRQATGGYAAYDRCSAYLPQNKCAVTLDNPTLTVTDPCSGAKWLLEDGTPTKAPAVKSLKAYSVNTNGFEIFVQN</sequence>
<reference evidence="2" key="1">
    <citation type="journal article" date="2019" name="Int. J. Syst. Evol. Microbiol.">
        <title>The Global Catalogue of Microorganisms (GCM) 10K type strain sequencing project: providing services to taxonomists for standard genome sequencing and annotation.</title>
        <authorList>
            <consortium name="The Broad Institute Genomics Platform"/>
            <consortium name="The Broad Institute Genome Sequencing Center for Infectious Disease"/>
            <person name="Wu L."/>
            <person name="Ma J."/>
        </authorList>
    </citation>
    <scope>NUCLEOTIDE SEQUENCE [LARGE SCALE GENOMIC DNA]</scope>
    <source>
        <strain evidence="2">KCTC 22437</strain>
    </source>
</reference>
<proteinExistence type="predicted"/>
<dbReference type="Gene3D" id="2.102.10.10">
    <property type="entry name" value="Rieske [2Fe-2S] iron-sulphur domain"/>
    <property type="match status" value="1"/>
</dbReference>
<evidence type="ECO:0000313" key="2">
    <source>
        <dbReference type="Proteomes" id="UP001597557"/>
    </source>
</evidence>
<dbReference type="RefSeq" id="WP_377186499.1">
    <property type="nucleotide sequence ID" value="NZ_JBHUPD010000002.1"/>
</dbReference>
<evidence type="ECO:0000313" key="1">
    <source>
        <dbReference type="EMBL" id="MFD2873548.1"/>
    </source>
</evidence>
<comment type="caution">
    <text evidence="1">The sequence shown here is derived from an EMBL/GenBank/DDBJ whole genome shotgun (WGS) entry which is preliminary data.</text>
</comment>
<accession>A0ABW5YDW1</accession>
<dbReference type="InterPro" id="IPR036922">
    <property type="entry name" value="Rieske_2Fe-2S_sf"/>
</dbReference>
<name>A0ABW5YDW1_9SPHI</name>